<accession>A0A8S2XJ81</accession>
<dbReference type="Gene3D" id="3.90.176.10">
    <property type="entry name" value="Toxin ADP-ribosyltransferase, Chain A, domain 1"/>
    <property type="match status" value="1"/>
</dbReference>
<organism evidence="1 2">
    <name type="scientific">Didymodactylos carnosus</name>
    <dbReference type="NCBI Taxonomy" id="1234261"/>
    <lineage>
        <taxon>Eukaryota</taxon>
        <taxon>Metazoa</taxon>
        <taxon>Spiralia</taxon>
        <taxon>Gnathifera</taxon>
        <taxon>Rotifera</taxon>
        <taxon>Eurotatoria</taxon>
        <taxon>Bdelloidea</taxon>
        <taxon>Philodinida</taxon>
        <taxon>Philodinidae</taxon>
        <taxon>Didymodactylos</taxon>
    </lineage>
</organism>
<dbReference type="SUPFAM" id="SSF56399">
    <property type="entry name" value="ADP-ribosylation"/>
    <property type="match status" value="1"/>
</dbReference>
<dbReference type="EMBL" id="CAJOBC010105518">
    <property type="protein sequence ID" value="CAF4498057.1"/>
    <property type="molecule type" value="Genomic_DNA"/>
</dbReference>
<name>A0A8S2XJ81_9BILA</name>
<reference evidence="1" key="1">
    <citation type="submission" date="2021-02" db="EMBL/GenBank/DDBJ databases">
        <authorList>
            <person name="Nowell W R."/>
        </authorList>
    </citation>
    <scope>NUCLEOTIDE SEQUENCE</scope>
</reference>
<dbReference type="PROSITE" id="PS51996">
    <property type="entry name" value="TR_MART"/>
    <property type="match status" value="1"/>
</dbReference>
<gene>
    <name evidence="1" type="ORF">SRO942_LOCUS44689</name>
</gene>
<sequence length="91" mass="10361">MLSNGVSRQHLKADELQQLKDNAGRLISMNTFIPTTYDEDVASRFAGDGSFSPNFESILFEVRINTNSDTKPYANIKELSFMKHEDEVLFQ</sequence>
<dbReference type="AlphaFoldDB" id="A0A8S2XJ81"/>
<dbReference type="OrthoDB" id="10499487at2759"/>
<protein>
    <submittedName>
        <fullName evidence="1">Uncharacterized protein</fullName>
    </submittedName>
</protein>
<comment type="caution">
    <text evidence="1">The sequence shown here is derived from an EMBL/GenBank/DDBJ whole genome shotgun (WGS) entry which is preliminary data.</text>
</comment>
<dbReference type="Proteomes" id="UP000681722">
    <property type="component" value="Unassembled WGS sequence"/>
</dbReference>
<evidence type="ECO:0000313" key="2">
    <source>
        <dbReference type="Proteomes" id="UP000681722"/>
    </source>
</evidence>
<proteinExistence type="predicted"/>
<evidence type="ECO:0000313" key="1">
    <source>
        <dbReference type="EMBL" id="CAF4498057.1"/>
    </source>
</evidence>